<dbReference type="GO" id="GO:0003824">
    <property type="term" value="F:catalytic activity"/>
    <property type="evidence" value="ECO:0007669"/>
    <property type="project" value="InterPro"/>
</dbReference>
<proteinExistence type="predicted"/>
<gene>
    <name evidence="2" type="ORF">METZ01_LOCUS314736</name>
</gene>
<evidence type="ECO:0000313" key="2">
    <source>
        <dbReference type="EMBL" id="SVC61882.1"/>
    </source>
</evidence>
<feature type="domain" description="Endonuclease/exonuclease/phosphatase" evidence="1">
    <location>
        <begin position="5"/>
        <end position="199"/>
    </location>
</feature>
<dbReference type="SUPFAM" id="SSF56219">
    <property type="entry name" value="DNase I-like"/>
    <property type="match status" value="1"/>
</dbReference>
<dbReference type="EMBL" id="UINC01101232">
    <property type="protein sequence ID" value="SVC61882.1"/>
    <property type="molecule type" value="Genomic_DNA"/>
</dbReference>
<dbReference type="InterPro" id="IPR036691">
    <property type="entry name" value="Endo/exonu/phosph_ase_sf"/>
</dbReference>
<reference evidence="2" key="1">
    <citation type="submission" date="2018-05" db="EMBL/GenBank/DDBJ databases">
        <authorList>
            <person name="Lanie J.A."/>
            <person name="Ng W.-L."/>
            <person name="Kazmierczak K.M."/>
            <person name="Andrzejewski T.M."/>
            <person name="Davidsen T.M."/>
            <person name="Wayne K.J."/>
            <person name="Tettelin H."/>
            <person name="Glass J.I."/>
            <person name="Rusch D."/>
            <person name="Podicherti R."/>
            <person name="Tsui H.-C.T."/>
            <person name="Winkler M.E."/>
        </authorList>
    </citation>
    <scope>NUCLEOTIDE SEQUENCE</scope>
</reference>
<dbReference type="Gene3D" id="3.60.10.10">
    <property type="entry name" value="Endonuclease/exonuclease/phosphatase"/>
    <property type="match status" value="1"/>
</dbReference>
<sequence length="209" mass="24009">MIGDIQSCEPDLILLQEWTDHKKDRTNLAEGFFPGLRVAATRYLATLAEGNFDVVHSEDRILITRHEGMTVVNTYIPASGSGKVRREHLEYLNELLSNLDMIPDIIAGDFNMAPRLEDGWYGENHSKYTTRGERLALQEIIARYGLNDLGSNVPWEATFERINNGKLTSFRCDLAIVRGNLWELTYGHRFRNEDRMSDHSALILDKRRE</sequence>
<dbReference type="Pfam" id="PF03372">
    <property type="entry name" value="Exo_endo_phos"/>
    <property type="match status" value="1"/>
</dbReference>
<evidence type="ECO:0000259" key="1">
    <source>
        <dbReference type="Pfam" id="PF03372"/>
    </source>
</evidence>
<protein>
    <recommendedName>
        <fullName evidence="1">Endonuclease/exonuclease/phosphatase domain-containing protein</fullName>
    </recommendedName>
</protein>
<name>A0A382NQ57_9ZZZZ</name>
<organism evidence="2">
    <name type="scientific">marine metagenome</name>
    <dbReference type="NCBI Taxonomy" id="408172"/>
    <lineage>
        <taxon>unclassified sequences</taxon>
        <taxon>metagenomes</taxon>
        <taxon>ecological metagenomes</taxon>
    </lineage>
</organism>
<dbReference type="InterPro" id="IPR005135">
    <property type="entry name" value="Endo/exonuclease/phosphatase"/>
</dbReference>
<dbReference type="AlphaFoldDB" id="A0A382NQ57"/>
<accession>A0A382NQ57</accession>